<evidence type="ECO:0000313" key="12">
    <source>
        <dbReference type="Proteomes" id="UP001280121"/>
    </source>
</evidence>
<gene>
    <name evidence="11" type="ORF">Ddye_015910</name>
</gene>
<dbReference type="InterPro" id="IPR036390">
    <property type="entry name" value="WH_DNA-bd_sf"/>
</dbReference>
<dbReference type="SUPFAM" id="SSF46785">
    <property type="entry name" value="Winged helix' DNA-binding domain"/>
    <property type="match status" value="1"/>
</dbReference>
<feature type="domain" description="HSF-type DNA-binding" evidence="10">
    <location>
        <begin position="81"/>
        <end position="105"/>
    </location>
</feature>
<protein>
    <recommendedName>
        <fullName evidence="10">HSF-type DNA-binding domain-containing protein</fullName>
    </recommendedName>
</protein>
<dbReference type="EMBL" id="JANJYI010000005">
    <property type="protein sequence ID" value="KAK2648421.1"/>
    <property type="molecule type" value="Genomic_DNA"/>
</dbReference>
<keyword evidence="6" id="KW-0804">Transcription</keyword>
<organism evidence="11 12">
    <name type="scientific">Dipteronia dyeriana</name>
    <dbReference type="NCBI Taxonomy" id="168575"/>
    <lineage>
        <taxon>Eukaryota</taxon>
        <taxon>Viridiplantae</taxon>
        <taxon>Streptophyta</taxon>
        <taxon>Embryophyta</taxon>
        <taxon>Tracheophyta</taxon>
        <taxon>Spermatophyta</taxon>
        <taxon>Magnoliopsida</taxon>
        <taxon>eudicotyledons</taxon>
        <taxon>Gunneridae</taxon>
        <taxon>Pentapetalae</taxon>
        <taxon>rosids</taxon>
        <taxon>malvids</taxon>
        <taxon>Sapindales</taxon>
        <taxon>Sapindaceae</taxon>
        <taxon>Hippocastanoideae</taxon>
        <taxon>Acereae</taxon>
        <taxon>Dipteronia</taxon>
    </lineage>
</organism>
<evidence type="ECO:0000256" key="5">
    <source>
        <dbReference type="ARBA" id="ARBA00023125"/>
    </source>
</evidence>
<evidence type="ECO:0000256" key="2">
    <source>
        <dbReference type="ARBA" id="ARBA00022553"/>
    </source>
</evidence>
<dbReference type="PROSITE" id="PS00434">
    <property type="entry name" value="HSF_DOMAIN"/>
    <property type="match status" value="1"/>
</dbReference>
<dbReference type="GO" id="GO:0003700">
    <property type="term" value="F:DNA-binding transcription factor activity"/>
    <property type="evidence" value="ECO:0007669"/>
    <property type="project" value="InterPro"/>
</dbReference>
<accession>A0AAD9WYZ1</accession>
<feature type="region of interest" description="Disordered" evidence="9">
    <location>
        <begin position="296"/>
        <end position="317"/>
    </location>
</feature>
<proteinExistence type="inferred from homology"/>
<dbReference type="FunFam" id="1.10.10.10:FF:000057">
    <property type="entry name" value="Heat shock transcription factor 1"/>
    <property type="match status" value="1"/>
</dbReference>
<feature type="region of interest" description="Disordered" evidence="9">
    <location>
        <begin position="10"/>
        <end position="31"/>
    </location>
</feature>
<dbReference type="Pfam" id="PF00447">
    <property type="entry name" value="HSF_DNA-bind"/>
    <property type="match status" value="1"/>
</dbReference>
<evidence type="ECO:0000256" key="9">
    <source>
        <dbReference type="SAM" id="MobiDB-lite"/>
    </source>
</evidence>
<keyword evidence="3" id="KW-0805">Transcription regulation</keyword>
<feature type="compositionally biased region" description="Low complexity" evidence="9">
    <location>
        <begin position="249"/>
        <end position="259"/>
    </location>
</feature>
<keyword evidence="7" id="KW-0539">Nucleus</keyword>
<reference evidence="11" key="1">
    <citation type="journal article" date="2023" name="Plant J.">
        <title>Genome sequences and population genomics provide insights into the demographic history, inbreeding, and mutation load of two 'living fossil' tree species of Dipteronia.</title>
        <authorList>
            <person name="Feng Y."/>
            <person name="Comes H.P."/>
            <person name="Chen J."/>
            <person name="Zhu S."/>
            <person name="Lu R."/>
            <person name="Zhang X."/>
            <person name="Li P."/>
            <person name="Qiu J."/>
            <person name="Olsen K.M."/>
            <person name="Qiu Y."/>
        </authorList>
    </citation>
    <scope>NUCLEOTIDE SEQUENCE</scope>
    <source>
        <strain evidence="11">KIB01</strain>
    </source>
</reference>
<evidence type="ECO:0000256" key="1">
    <source>
        <dbReference type="ARBA" id="ARBA00004123"/>
    </source>
</evidence>
<dbReference type="Gene3D" id="1.10.10.10">
    <property type="entry name" value="Winged helix-like DNA-binding domain superfamily/Winged helix DNA-binding domain"/>
    <property type="match status" value="1"/>
</dbReference>
<evidence type="ECO:0000256" key="6">
    <source>
        <dbReference type="ARBA" id="ARBA00023163"/>
    </source>
</evidence>
<dbReference type="AlphaFoldDB" id="A0AAD9WYZ1"/>
<evidence type="ECO:0000256" key="8">
    <source>
        <dbReference type="ARBA" id="ARBA00061350"/>
    </source>
</evidence>
<dbReference type="GO" id="GO:0000978">
    <property type="term" value="F:RNA polymerase II cis-regulatory region sequence-specific DNA binding"/>
    <property type="evidence" value="ECO:0007669"/>
    <property type="project" value="TreeGrafter"/>
</dbReference>
<evidence type="ECO:0000259" key="10">
    <source>
        <dbReference type="PROSITE" id="PS00434"/>
    </source>
</evidence>
<keyword evidence="5" id="KW-0238">DNA-binding</keyword>
<evidence type="ECO:0000313" key="11">
    <source>
        <dbReference type="EMBL" id="KAK2648421.1"/>
    </source>
</evidence>
<feature type="region of interest" description="Disordered" evidence="9">
    <location>
        <begin position="230"/>
        <end position="274"/>
    </location>
</feature>
<dbReference type="InterPro" id="IPR036388">
    <property type="entry name" value="WH-like_DNA-bd_sf"/>
</dbReference>
<keyword evidence="2" id="KW-0597">Phosphoprotein</keyword>
<feature type="compositionally biased region" description="Low complexity" evidence="9">
    <location>
        <begin position="14"/>
        <end position="26"/>
    </location>
</feature>
<dbReference type="Proteomes" id="UP001280121">
    <property type="component" value="Unassembled WGS sequence"/>
</dbReference>
<dbReference type="PANTHER" id="PTHR10015:SF322">
    <property type="entry name" value="HEAT STRESS TRANSCRIPTION FACTOR A-7A"/>
    <property type="match status" value="1"/>
</dbReference>
<keyword evidence="12" id="KW-1185">Reference proteome</keyword>
<evidence type="ECO:0000256" key="3">
    <source>
        <dbReference type="ARBA" id="ARBA00023015"/>
    </source>
</evidence>
<dbReference type="PRINTS" id="PR00056">
    <property type="entry name" value="HSFDOMAIN"/>
</dbReference>
<dbReference type="GO" id="GO:0034605">
    <property type="term" value="P:cellular response to heat"/>
    <property type="evidence" value="ECO:0007669"/>
    <property type="project" value="TreeGrafter"/>
</dbReference>
<dbReference type="GO" id="GO:0006357">
    <property type="term" value="P:regulation of transcription by RNA polymerase II"/>
    <property type="evidence" value="ECO:0007669"/>
    <property type="project" value="TreeGrafter"/>
</dbReference>
<keyword evidence="4" id="KW-0346">Stress response</keyword>
<dbReference type="GO" id="GO:0005634">
    <property type="term" value="C:nucleus"/>
    <property type="evidence" value="ECO:0007669"/>
    <property type="project" value="UniProtKB-SubCell"/>
</dbReference>
<evidence type="ECO:0000256" key="7">
    <source>
        <dbReference type="ARBA" id="ARBA00023242"/>
    </source>
</evidence>
<evidence type="ECO:0000256" key="4">
    <source>
        <dbReference type="ARBA" id="ARBA00023016"/>
    </source>
</evidence>
<dbReference type="SMART" id="SM00415">
    <property type="entry name" value="HSF"/>
    <property type="match status" value="1"/>
</dbReference>
<name>A0AAD9WYZ1_9ROSI</name>
<sequence length="435" mass="49574">MNPFYRVKEEYLGPSSSSQRPSSMMAPPQPMECLHDTGPPPFLTKTYDMVDDPNCNHIVSWSRGGSSFVVWDPHAFSTALLPRYFKHNNLSSFVRQLNTYGFRKIDPDGWEFANEGFLRGQKHLLRNIKRRKAPSQPNFPPPQALGPCVELGRFGLDGGEIDRLVRDKQVLMMELVKLKQQQLNTRAYLQVMEQRLQGTEKKQQQMMSFLARAMQNPAFLQQLVQQKEKSKQLEEAMTKKRRRPIVQGRTSSSSSCSRASHGESSRSNGLETNPIKAEPLDELEALALEMQGYGRITRSSRDQEDEEEAPENGVDDRELDDGFWEELLNEKFEGDLDIPAGSDGGENLCSKSTCYHHHFLDDVHSHHIRSDRRRILPSSATVSAESDIVSDVSNPNFLVKIKFQQILYINFPLFHFLYFGLGRSSAIMEVSMTLS</sequence>
<comment type="caution">
    <text evidence="11">The sequence shown here is derived from an EMBL/GenBank/DDBJ whole genome shotgun (WGS) entry which is preliminary data.</text>
</comment>
<dbReference type="InterPro" id="IPR000232">
    <property type="entry name" value="HSF_DNA-bd"/>
</dbReference>
<comment type="similarity">
    <text evidence="8">Belongs to the HSF family. Class A subfamily.</text>
</comment>
<comment type="subcellular location">
    <subcellularLocation>
        <location evidence="1">Nucleus</location>
    </subcellularLocation>
</comment>
<dbReference type="PANTHER" id="PTHR10015">
    <property type="entry name" value="HEAT SHOCK TRANSCRIPTION FACTOR"/>
    <property type="match status" value="1"/>
</dbReference>